<dbReference type="SUPFAM" id="SSF56784">
    <property type="entry name" value="HAD-like"/>
    <property type="match status" value="1"/>
</dbReference>
<protein>
    <recommendedName>
        <fullName evidence="4">phosphoglycolate phosphatase</fullName>
        <ecNumber evidence="4">3.1.3.18</ecNumber>
    </recommendedName>
</protein>
<reference evidence="5 6" key="1">
    <citation type="submission" date="2019-09" db="EMBL/GenBank/DDBJ databases">
        <title>Nitrincola iocasae sp. nov., a bacterium isolated from the sediment collected at a cold seep field in South China Sea.</title>
        <authorList>
            <person name="Zhang H."/>
            <person name="Wang H."/>
            <person name="Li C."/>
        </authorList>
    </citation>
    <scope>NUCLEOTIDE SEQUENCE [LARGE SCALE GENOMIC DNA]</scope>
    <source>
        <strain evidence="5 6">KXZD1103</strain>
    </source>
</reference>
<dbReference type="NCBIfam" id="TIGR01549">
    <property type="entry name" value="HAD-SF-IA-v1"/>
    <property type="match status" value="1"/>
</dbReference>
<dbReference type="AlphaFoldDB" id="A0A5J6LEH3"/>
<comment type="catalytic activity">
    <reaction evidence="1">
        <text>2-phosphoglycolate + H2O = glycolate + phosphate</text>
        <dbReference type="Rhea" id="RHEA:14369"/>
        <dbReference type="ChEBI" id="CHEBI:15377"/>
        <dbReference type="ChEBI" id="CHEBI:29805"/>
        <dbReference type="ChEBI" id="CHEBI:43474"/>
        <dbReference type="ChEBI" id="CHEBI:58033"/>
        <dbReference type="EC" id="3.1.3.18"/>
    </reaction>
</comment>
<dbReference type="GO" id="GO:0005829">
    <property type="term" value="C:cytosol"/>
    <property type="evidence" value="ECO:0007669"/>
    <property type="project" value="TreeGrafter"/>
</dbReference>
<dbReference type="RefSeq" id="WP_151055399.1">
    <property type="nucleotide sequence ID" value="NZ_CP044222.1"/>
</dbReference>
<comment type="similarity">
    <text evidence="3">Belongs to the HAD-like hydrolase superfamily. CbbY/CbbZ/Gph/YieH family.</text>
</comment>
<dbReference type="InterPro" id="IPR006549">
    <property type="entry name" value="HAD-SF_hydro_IIIA"/>
</dbReference>
<keyword evidence="6" id="KW-1185">Reference proteome</keyword>
<dbReference type="KEGG" id="nik:F5I99_09410"/>
<evidence type="ECO:0000256" key="1">
    <source>
        <dbReference type="ARBA" id="ARBA00000830"/>
    </source>
</evidence>
<organism evidence="5 6">
    <name type="scientific">Nitrincola iocasae</name>
    <dbReference type="NCBI Taxonomy" id="2614693"/>
    <lineage>
        <taxon>Bacteria</taxon>
        <taxon>Pseudomonadati</taxon>
        <taxon>Pseudomonadota</taxon>
        <taxon>Gammaproteobacteria</taxon>
        <taxon>Oceanospirillales</taxon>
        <taxon>Oceanospirillaceae</taxon>
        <taxon>Nitrincola</taxon>
    </lineage>
</organism>
<dbReference type="Gene3D" id="1.10.150.240">
    <property type="entry name" value="Putative phosphatase, domain 2"/>
    <property type="match status" value="1"/>
</dbReference>
<accession>A0A5J6LEH3</accession>
<dbReference type="Gene3D" id="3.40.50.1000">
    <property type="entry name" value="HAD superfamily/HAD-like"/>
    <property type="match status" value="1"/>
</dbReference>
<evidence type="ECO:0000256" key="3">
    <source>
        <dbReference type="ARBA" id="ARBA00006171"/>
    </source>
</evidence>
<dbReference type="PANTHER" id="PTHR43434:SF1">
    <property type="entry name" value="PHOSPHOGLYCOLATE PHOSPHATASE"/>
    <property type="match status" value="1"/>
</dbReference>
<dbReference type="Proteomes" id="UP000325606">
    <property type="component" value="Chromosome"/>
</dbReference>
<dbReference type="PANTHER" id="PTHR43434">
    <property type="entry name" value="PHOSPHOGLYCOLATE PHOSPHATASE"/>
    <property type="match status" value="1"/>
</dbReference>
<comment type="pathway">
    <text evidence="2">Organic acid metabolism; glycolate biosynthesis; glycolate from 2-phosphoglycolate: step 1/1.</text>
</comment>
<gene>
    <name evidence="5" type="ORF">F5I99_09410</name>
</gene>
<dbReference type="SFLD" id="SFLDG01129">
    <property type="entry name" value="C1.5:_HAD__Beta-PGM__Phosphata"/>
    <property type="match status" value="1"/>
</dbReference>
<dbReference type="InterPro" id="IPR006439">
    <property type="entry name" value="HAD-SF_hydro_IA"/>
</dbReference>
<evidence type="ECO:0000313" key="5">
    <source>
        <dbReference type="EMBL" id="QEW06702.1"/>
    </source>
</evidence>
<name>A0A5J6LEH3_9GAMM</name>
<evidence type="ECO:0000256" key="2">
    <source>
        <dbReference type="ARBA" id="ARBA00004818"/>
    </source>
</evidence>
<dbReference type="InterPro" id="IPR036412">
    <property type="entry name" value="HAD-like_sf"/>
</dbReference>
<dbReference type="EMBL" id="CP044222">
    <property type="protein sequence ID" value="QEW06702.1"/>
    <property type="molecule type" value="Genomic_DNA"/>
</dbReference>
<sequence length="217" mass="24353">MNKYALIVFDLDGTLLDTAGEVTDAINDTFNEVGLAAITLEQTRNWVGKGAPNFLEKALEFCDVKLQTQQEFDQLLTIFYRHYEKRSGTNSQIFPHVAEVLNELHQSGSKVALLTNKFMVGTQLVLKAHQLHHLFDDILAGDSFPQKKPDPVGLHFLMNKYNLSAEQILYIGDSSTDVQTARNAGVDVWVVPYGYNHGDDIREAKPDRIIQNLSCLS</sequence>
<evidence type="ECO:0000256" key="4">
    <source>
        <dbReference type="ARBA" id="ARBA00013078"/>
    </source>
</evidence>
<dbReference type="SFLD" id="SFLDS00003">
    <property type="entry name" value="Haloacid_Dehalogenase"/>
    <property type="match status" value="1"/>
</dbReference>
<keyword evidence="5" id="KW-0378">Hydrolase</keyword>
<dbReference type="FunFam" id="3.40.50.1000:FF:000022">
    <property type="entry name" value="Phosphoglycolate phosphatase"/>
    <property type="match status" value="1"/>
</dbReference>
<dbReference type="NCBIfam" id="TIGR01662">
    <property type="entry name" value="HAD-SF-IIIA"/>
    <property type="match status" value="1"/>
</dbReference>
<dbReference type="SFLD" id="SFLDG01135">
    <property type="entry name" value="C1.5.6:_HAD__Beta-PGM__Phospha"/>
    <property type="match status" value="1"/>
</dbReference>
<evidence type="ECO:0000313" key="6">
    <source>
        <dbReference type="Proteomes" id="UP000325606"/>
    </source>
</evidence>
<dbReference type="EC" id="3.1.3.18" evidence="4"/>
<dbReference type="InterPro" id="IPR023198">
    <property type="entry name" value="PGP-like_dom2"/>
</dbReference>
<dbReference type="NCBIfam" id="TIGR01509">
    <property type="entry name" value="HAD-SF-IA-v3"/>
    <property type="match status" value="1"/>
</dbReference>
<dbReference type="Pfam" id="PF13419">
    <property type="entry name" value="HAD_2"/>
    <property type="match status" value="1"/>
</dbReference>
<dbReference type="GO" id="GO:0006281">
    <property type="term" value="P:DNA repair"/>
    <property type="evidence" value="ECO:0007669"/>
    <property type="project" value="TreeGrafter"/>
</dbReference>
<dbReference type="InterPro" id="IPR023214">
    <property type="entry name" value="HAD_sf"/>
</dbReference>
<dbReference type="InterPro" id="IPR050155">
    <property type="entry name" value="HAD-like_hydrolase_sf"/>
</dbReference>
<proteinExistence type="inferred from homology"/>
<dbReference type="InterPro" id="IPR041492">
    <property type="entry name" value="HAD_2"/>
</dbReference>
<dbReference type="GO" id="GO:0008967">
    <property type="term" value="F:phosphoglycolate phosphatase activity"/>
    <property type="evidence" value="ECO:0007669"/>
    <property type="project" value="UniProtKB-EC"/>
</dbReference>